<dbReference type="InterPro" id="IPR009003">
    <property type="entry name" value="Peptidase_S1_PA"/>
</dbReference>
<gene>
    <name evidence="1" type="ORF">FH608_016490</name>
</gene>
<evidence type="ECO:0000313" key="1">
    <source>
        <dbReference type="EMBL" id="KAB8194770.1"/>
    </source>
</evidence>
<dbReference type="Proteomes" id="UP000312512">
    <property type="component" value="Unassembled WGS sequence"/>
</dbReference>
<dbReference type="InterPro" id="IPR043504">
    <property type="entry name" value="Peptidase_S1_PA_chymotrypsin"/>
</dbReference>
<dbReference type="InterPro" id="IPR027417">
    <property type="entry name" value="P-loop_NTPase"/>
</dbReference>
<name>A0A5C4WKG6_9ACTN</name>
<dbReference type="RefSeq" id="WP_139631362.1">
    <property type="nucleotide sequence ID" value="NZ_VDLX02000005.1"/>
</dbReference>
<dbReference type="OrthoDB" id="3261206at2"/>
<dbReference type="SUPFAM" id="SSF50494">
    <property type="entry name" value="Trypsin-like serine proteases"/>
    <property type="match status" value="1"/>
</dbReference>
<accession>A0A5C4WKG6</accession>
<reference evidence="1 2" key="1">
    <citation type="submission" date="2019-10" db="EMBL/GenBank/DDBJ databases">
        <title>Nonomuraea sp. nov., isolated from Phyllanthus amarus.</title>
        <authorList>
            <person name="Klykleung N."/>
            <person name="Tanasupawat S."/>
        </authorList>
    </citation>
    <scope>NUCLEOTIDE SEQUENCE [LARGE SCALE GENOMIC DNA]</scope>
    <source>
        <strain evidence="1 2">PA1-10</strain>
    </source>
</reference>
<sequence>MPRVVGPLVGRCVEVLVQRGGETGYGSGLRLATSLVVTAGHVVDGGTLIKVRLSGGSSDEITVDGWTAWRGDRVDIAFVELSPGAGLDEVAPMAVGAVPEETGGRLPFTAIGYPRHQTWRDAGTGMWRDSDQIDGVIPLGSSVKRGRLVLHRADGRALEARDWSGFSGAAVVCGQAAVGVVVESAHSGGLEAVRLASAIGTYEPRADDEREPAPSAAAARALLAGHGVTPQPVGVHSPGEPRRPAYDALLRQYAARCPELIGREQELAGLMAFATGREPYLLLVAPPWAGKTSLATHFATGSHPQVDVVSFVVSRRDGQMRVQQFHRAVCEQLAVLLGEFPPAEPDAAAFLSLWERAMAHQERRGRALILMVDGLDENDHRELAEPSIASQLPADVGAAAHVLVTSRHAGVPLDVDENHPLRACRRHVLAPFPAARSLLLRARQELDHVLTEPLPRRILTTMAVAHGALSIGDIAAVNSDDRLAVRRTLERSLSRVVEPRPGPVTRYTPAHDTLAAAVREDLEQEEVARARAAVDAWALGFAEAGWPDATPGYLTEAYPTLLLTEGAGRTLAALASPERRDLLRRRTGGDFAALAELSNAARLLAAAPDPDLTTLARVSLLRERIHDETRDVPASYPLLLARLGRPEEGVQLARTLQNSYTRADALLAIADRLFGSQPVEARNLVLEAMAVPGRLDAERVDHTVRAALVLARHGEPDATELARTAIAGHVRGLPGDLRVWSIVTVAEPMAEIDPALARTLIEEAIDQADAEDRPAVYGGLARASGLLGRTDHLLRHIADLDRDGRKEALLQACDDHFAGGGRRAVPETLIAELNREFSEAELVRSAPYQDEERASRMLATVPGDAYALTWTALAAHGRDPRRSEIPPDVDLDDLLSDAAKAARNNGHLALAASLGREIADPATRADTLTETSLAILDTGSPQDADPLVREVSAALGETPGRWRAGVLAALARAADSAGREELAGAALEAAVRAALDGVDDWQAQWQATHVAGVAACLGRVEHTLAIAAALQDEMHRLDTLLHAADAVKTDDRRSSALRTLVDLAVEGVEGSEHPRGQGWPARVVGDLAGLLLDTGDVDEALRLATYLDEADVRARALLMRAHVLSDDLSRAASLIRETGRHAPAGAPAEAVRRQEQAAAMIVQLCDAGHRALARELTTELIGAADMSLTPAEDVWSRPWLTAACHATGLDREYAELLATARHASLVTGSLSATSTMPMEAVIRLRLWDRYRDEARRMNDVLADSALTELVTAMLGAGLVREAVTVIDDLTEDAAYCAALAARSALATDHRLARDLVGRSLAAGFESEVIAPLAALEPRCLDEIAAQLGVGASPATTPPHEGRPG</sequence>
<evidence type="ECO:0000313" key="2">
    <source>
        <dbReference type="Proteomes" id="UP000312512"/>
    </source>
</evidence>
<proteinExistence type="predicted"/>
<protein>
    <submittedName>
        <fullName evidence="1">Uncharacterized protein</fullName>
    </submittedName>
</protein>
<dbReference type="Gene3D" id="2.40.10.10">
    <property type="entry name" value="Trypsin-like serine proteases"/>
    <property type="match status" value="1"/>
</dbReference>
<organism evidence="1 2">
    <name type="scientific">Nonomuraea phyllanthi</name>
    <dbReference type="NCBI Taxonomy" id="2219224"/>
    <lineage>
        <taxon>Bacteria</taxon>
        <taxon>Bacillati</taxon>
        <taxon>Actinomycetota</taxon>
        <taxon>Actinomycetes</taxon>
        <taxon>Streptosporangiales</taxon>
        <taxon>Streptosporangiaceae</taxon>
        <taxon>Nonomuraea</taxon>
    </lineage>
</organism>
<keyword evidence="2" id="KW-1185">Reference proteome</keyword>
<dbReference type="EMBL" id="VDLX02000005">
    <property type="protein sequence ID" value="KAB8194770.1"/>
    <property type="molecule type" value="Genomic_DNA"/>
</dbReference>
<comment type="caution">
    <text evidence="1">The sequence shown here is derived from an EMBL/GenBank/DDBJ whole genome shotgun (WGS) entry which is preliminary data.</text>
</comment>
<dbReference type="Gene3D" id="3.40.50.300">
    <property type="entry name" value="P-loop containing nucleotide triphosphate hydrolases"/>
    <property type="match status" value="1"/>
</dbReference>